<comment type="subcellular location">
    <subcellularLocation>
        <location evidence="1">Membrane</location>
        <topology evidence="1">Multi-pass membrane protein</topology>
    </subcellularLocation>
</comment>
<dbReference type="SUPFAM" id="SSF103481">
    <property type="entry name" value="Multidrug resistance efflux transporter EmrE"/>
    <property type="match status" value="2"/>
</dbReference>
<feature type="transmembrane region" description="Helical" evidence="5">
    <location>
        <begin position="34"/>
        <end position="54"/>
    </location>
</feature>
<feature type="domain" description="EamA" evidence="7">
    <location>
        <begin position="159"/>
        <end position="296"/>
    </location>
</feature>
<sequence length="306" mass="33133">MLFSYGVAIAVLNSVVNALCDPLRKYLTTCMDPFTVVALRGLIQAPLFVAWAIVDSGGQLPRLNRLFWTSVCVSGSINVVTSYLYIRAIQISTLSATVPFLSFTPAFLVIVAFLVLGEVPTLFGVLGIGIATLGGFWLQGAKDDHPSKGLLVMDSSRNGSMYMMLVAFLWSISNAFDKIGVQNATPLVYGAAIQVIVAGGSCVLQTMRVGERDVLPTGHERKIPWKAVVLTGITSVIAYYVNLVATQLLEVSYVIAIKRSGCLWSVLMGRFFFGERNLRQKLPSILLMVLGVVCIVVGKDSSATRK</sequence>
<keyword evidence="4 5" id="KW-0472">Membrane</keyword>
<dbReference type="AlphaFoldDB" id="A0AAV0UF54"/>
<dbReference type="EMBL" id="CANTFL010001211">
    <property type="protein sequence ID" value="CAI5734080.1"/>
    <property type="molecule type" value="Genomic_DNA"/>
</dbReference>
<evidence type="ECO:0000256" key="1">
    <source>
        <dbReference type="ARBA" id="ARBA00004141"/>
    </source>
</evidence>
<feature type="chain" id="PRO_5043807538" description="EamA domain-containing protein" evidence="6">
    <location>
        <begin position="19"/>
        <end position="306"/>
    </location>
</feature>
<protein>
    <recommendedName>
        <fullName evidence="7">EamA domain-containing protein</fullName>
    </recommendedName>
</protein>
<evidence type="ECO:0000259" key="7">
    <source>
        <dbReference type="Pfam" id="PF00892"/>
    </source>
</evidence>
<feature type="transmembrane region" description="Helical" evidence="5">
    <location>
        <begin position="188"/>
        <end position="207"/>
    </location>
</feature>
<keyword evidence="6" id="KW-0732">Signal</keyword>
<proteinExistence type="predicted"/>
<dbReference type="PANTHER" id="PTHR22911">
    <property type="entry name" value="ACYL-MALONYL CONDENSING ENZYME-RELATED"/>
    <property type="match status" value="1"/>
</dbReference>
<organism evidence="8 9">
    <name type="scientific">Hyaloperonospora brassicae</name>
    <name type="common">Brassica downy mildew</name>
    <name type="synonym">Peronospora brassicae</name>
    <dbReference type="NCBI Taxonomy" id="162125"/>
    <lineage>
        <taxon>Eukaryota</taxon>
        <taxon>Sar</taxon>
        <taxon>Stramenopiles</taxon>
        <taxon>Oomycota</taxon>
        <taxon>Peronosporomycetes</taxon>
        <taxon>Peronosporales</taxon>
        <taxon>Peronosporaceae</taxon>
        <taxon>Hyaloperonospora</taxon>
    </lineage>
</organism>
<feature type="transmembrane region" description="Helical" evidence="5">
    <location>
        <begin position="106"/>
        <end position="138"/>
    </location>
</feature>
<evidence type="ECO:0000256" key="4">
    <source>
        <dbReference type="ARBA" id="ARBA00023136"/>
    </source>
</evidence>
<evidence type="ECO:0000256" key="3">
    <source>
        <dbReference type="ARBA" id="ARBA00022989"/>
    </source>
</evidence>
<dbReference type="GO" id="GO:0016020">
    <property type="term" value="C:membrane"/>
    <property type="evidence" value="ECO:0007669"/>
    <property type="project" value="UniProtKB-SubCell"/>
</dbReference>
<gene>
    <name evidence="8" type="ORF">HBR001_LOCUS6046</name>
</gene>
<dbReference type="Pfam" id="PF00892">
    <property type="entry name" value="EamA"/>
    <property type="match status" value="2"/>
</dbReference>
<dbReference type="Proteomes" id="UP001162031">
    <property type="component" value="Unassembled WGS sequence"/>
</dbReference>
<keyword evidence="2 5" id="KW-0812">Transmembrane</keyword>
<comment type="caution">
    <text evidence="8">The sequence shown here is derived from an EMBL/GenBank/DDBJ whole genome shotgun (WGS) entry which is preliminary data.</text>
</comment>
<dbReference type="InterPro" id="IPR037185">
    <property type="entry name" value="EmrE-like"/>
</dbReference>
<feature type="transmembrane region" description="Helical" evidence="5">
    <location>
        <begin position="159"/>
        <end position="176"/>
    </location>
</feature>
<feature type="signal peptide" evidence="6">
    <location>
        <begin position="1"/>
        <end position="18"/>
    </location>
</feature>
<dbReference type="Gene3D" id="1.10.3730.20">
    <property type="match status" value="1"/>
</dbReference>
<keyword evidence="9" id="KW-1185">Reference proteome</keyword>
<feature type="transmembrane region" description="Helical" evidence="5">
    <location>
        <begin position="227"/>
        <end position="245"/>
    </location>
</feature>
<evidence type="ECO:0000256" key="2">
    <source>
        <dbReference type="ARBA" id="ARBA00022692"/>
    </source>
</evidence>
<dbReference type="InterPro" id="IPR000620">
    <property type="entry name" value="EamA_dom"/>
</dbReference>
<accession>A0AAV0UF54</accession>
<evidence type="ECO:0000313" key="8">
    <source>
        <dbReference type="EMBL" id="CAI5734080.1"/>
    </source>
</evidence>
<reference evidence="8" key="1">
    <citation type="submission" date="2022-12" db="EMBL/GenBank/DDBJ databases">
        <authorList>
            <person name="Webb A."/>
        </authorList>
    </citation>
    <scope>NUCLEOTIDE SEQUENCE</scope>
    <source>
        <strain evidence="8">Hp1</strain>
    </source>
</reference>
<feature type="transmembrane region" description="Helical" evidence="5">
    <location>
        <begin position="66"/>
        <end position="86"/>
    </location>
</feature>
<name>A0AAV0UF54_HYABA</name>
<evidence type="ECO:0000256" key="5">
    <source>
        <dbReference type="SAM" id="Phobius"/>
    </source>
</evidence>
<evidence type="ECO:0000313" key="9">
    <source>
        <dbReference type="Proteomes" id="UP001162031"/>
    </source>
</evidence>
<dbReference type="PANTHER" id="PTHR22911:SF6">
    <property type="entry name" value="SOLUTE CARRIER FAMILY 35 MEMBER G1"/>
    <property type="match status" value="1"/>
</dbReference>
<feature type="domain" description="EamA" evidence="7">
    <location>
        <begin position="5"/>
        <end position="136"/>
    </location>
</feature>
<keyword evidence="3 5" id="KW-1133">Transmembrane helix</keyword>
<evidence type="ECO:0000256" key="6">
    <source>
        <dbReference type="SAM" id="SignalP"/>
    </source>
</evidence>